<accession>A0ABM9FV93</accession>
<gene>
    <name evidence="1" type="ORF">WJ0W_000268</name>
</gene>
<dbReference type="RefSeq" id="WP_249725022.1">
    <property type="nucleotide sequence ID" value="NZ_AP031286.1"/>
</dbReference>
<dbReference type="Proteomes" id="UP001154322">
    <property type="component" value="Unassembled WGS sequence"/>
</dbReference>
<name>A0ABM9FV93_9BACL</name>
<comment type="caution">
    <text evidence="1">The sequence shown here is derived from an EMBL/GenBank/DDBJ whole genome shotgun (WGS) entry which is preliminary data.</text>
</comment>
<evidence type="ECO:0000313" key="1">
    <source>
        <dbReference type="EMBL" id="CAH8243059.1"/>
    </source>
</evidence>
<protein>
    <submittedName>
        <fullName evidence="1">Uncharacterized protein</fullName>
    </submittedName>
</protein>
<dbReference type="EMBL" id="CALYLO010000001">
    <property type="protein sequence ID" value="CAH8243059.1"/>
    <property type="molecule type" value="Genomic_DNA"/>
</dbReference>
<keyword evidence="2" id="KW-1185">Reference proteome</keyword>
<reference evidence="1" key="1">
    <citation type="submission" date="2022-06" db="EMBL/GenBank/DDBJ databases">
        <authorList>
            <person name="Dietemann V."/>
            <person name="Ory F."/>
            <person name="Dainat B."/>
            <person name="Oberhansli S."/>
        </authorList>
    </citation>
    <scope>NUCLEOTIDE SEQUENCE</scope>
    <source>
        <strain evidence="1">Ena-SAMPLE-TAB-26-04-2022-14:26:32:270-5432</strain>
    </source>
</reference>
<organism evidence="1 2">
    <name type="scientific">Paenibacillus melissococcoides</name>
    <dbReference type="NCBI Taxonomy" id="2912268"/>
    <lineage>
        <taxon>Bacteria</taxon>
        <taxon>Bacillati</taxon>
        <taxon>Bacillota</taxon>
        <taxon>Bacilli</taxon>
        <taxon>Bacillales</taxon>
        <taxon>Paenibacillaceae</taxon>
        <taxon>Paenibacillus</taxon>
    </lineage>
</organism>
<proteinExistence type="predicted"/>
<evidence type="ECO:0000313" key="2">
    <source>
        <dbReference type="Proteomes" id="UP001154322"/>
    </source>
</evidence>
<sequence>MDEAMLADNDPRRLALVRKPLLLLRRMDEQQGALVPGDDFGEKVDDAHSGIDRNFDLLPQFEVFELRQFNIDQIAFHIR</sequence>